<dbReference type="SUPFAM" id="SSF46689">
    <property type="entry name" value="Homeodomain-like"/>
    <property type="match status" value="1"/>
</dbReference>
<dbReference type="PROSITE" id="PS50977">
    <property type="entry name" value="HTH_TETR_2"/>
    <property type="match status" value="1"/>
</dbReference>
<dbReference type="Proteomes" id="UP001321748">
    <property type="component" value="Chromosome"/>
</dbReference>
<feature type="region of interest" description="Disordered" evidence="3">
    <location>
        <begin position="1"/>
        <end position="27"/>
    </location>
</feature>
<evidence type="ECO:0000313" key="5">
    <source>
        <dbReference type="EMBL" id="BDR54523.1"/>
    </source>
</evidence>
<dbReference type="PANTHER" id="PTHR43479">
    <property type="entry name" value="ACREF/ENVCD OPERON REPRESSOR-RELATED"/>
    <property type="match status" value="1"/>
</dbReference>
<feature type="DNA-binding region" description="H-T-H motif" evidence="2">
    <location>
        <begin position="47"/>
        <end position="66"/>
    </location>
</feature>
<feature type="domain" description="HTH tetR-type" evidence="4">
    <location>
        <begin position="24"/>
        <end position="84"/>
    </location>
</feature>
<evidence type="ECO:0000256" key="1">
    <source>
        <dbReference type="ARBA" id="ARBA00023125"/>
    </source>
</evidence>
<gene>
    <name evidence="5" type="ORF">KIMH_06340</name>
</gene>
<dbReference type="InterPro" id="IPR001647">
    <property type="entry name" value="HTH_TetR"/>
</dbReference>
<sequence>MAQPESTSRKAAIESNNQASRRGNNRRDQIVHAAREICLEKGFTHITVSDITCRVGITRSLFYHYFRNKEDVAEAVLDDAINAIIARLDAWNETRVRGQVDQALDDMVSMMRVIIADEGPFSKKMVQSGNSGLYIQFVDQVSQRVSDYICQTTVKDFEHVHGSLPIKHVKETLMMMISGSIALLREQPHISDEDVKEIFIQTLQLEDYL</sequence>
<dbReference type="Gene3D" id="1.10.357.10">
    <property type="entry name" value="Tetracycline Repressor, domain 2"/>
    <property type="match status" value="1"/>
</dbReference>
<evidence type="ECO:0000259" key="4">
    <source>
        <dbReference type="PROSITE" id="PS50977"/>
    </source>
</evidence>
<dbReference type="PRINTS" id="PR00455">
    <property type="entry name" value="HTHTETR"/>
</dbReference>
<reference evidence="5 6" key="1">
    <citation type="journal article" date="2023" name="Microbiol. Spectr.">
        <title>Symbiosis of Carpenter Bees with Uncharacterized Lactic Acid Bacteria Showing NAD Auxotrophy.</title>
        <authorList>
            <person name="Kawasaki S."/>
            <person name="Ozawa K."/>
            <person name="Mori T."/>
            <person name="Yamamoto A."/>
            <person name="Ito M."/>
            <person name="Ohkuma M."/>
            <person name="Sakamoto M."/>
            <person name="Matsutani M."/>
        </authorList>
    </citation>
    <scope>NUCLEOTIDE SEQUENCE [LARGE SCALE GENOMIC DNA]</scope>
    <source>
        <strain evidence="5 6">KimH</strain>
    </source>
</reference>
<evidence type="ECO:0000313" key="6">
    <source>
        <dbReference type="Proteomes" id="UP001321748"/>
    </source>
</evidence>
<dbReference type="Pfam" id="PF00440">
    <property type="entry name" value="TetR_N"/>
    <property type="match status" value="1"/>
</dbReference>
<keyword evidence="1 2" id="KW-0238">DNA-binding</keyword>
<name>A0ABM8BC91_9BIFI</name>
<evidence type="ECO:0000256" key="2">
    <source>
        <dbReference type="PROSITE-ProRule" id="PRU00335"/>
    </source>
</evidence>
<protein>
    <submittedName>
        <fullName evidence="5">AcrR family transcriptional regulator</fullName>
    </submittedName>
</protein>
<dbReference type="InterPro" id="IPR050624">
    <property type="entry name" value="HTH-type_Tx_Regulator"/>
</dbReference>
<dbReference type="EMBL" id="AP026800">
    <property type="protein sequence ID" value="BDR54523.1"/>
    <property type="molecule type" value="Genomic_DNA"/>
</dbReference>
<dbReference type="RefSeq" id="WP_317643534.1">
    <property type="nucleotide sequence ID" value="NZ_AP026800.1"/>
</dbReference>
<dbReference type="PANTHER" id="PTHR43479:SF11">
    <property type="entry name" value="ACREF_ENVCD OPERON REPRESSOR-RELATED"/>
    <property type="match status" value="1"/>
</dbReference>
<proteinExistence type="predicted"/>
<organism evidence="5 6">
    <name type="scientific">Bombiscardovia apis</name>
    <dbReference type="NCBI Taxonomy" id="2932182"/>
    <lineage>
        <taxon>Bacteria</taxon>
        <taxon>Bacillati</taxon>
        <taxon>Actinomycetota</taxon>
        <taxon>Actinomycetes</taxon>
        <taxon>Bifidobacteriales</taxon>
        <taxon>Bifidobacteriaceae</taxon>
        <taxon>Bombiscardovia</taxon>
    </lineage>
</organism>
<keyword evidence="6" id="KW-1185">Reference proteome</keyword>
<dbReference type="InterPro" id="IPR009057">
    <property type="entry name" value="Homeodomain-like_sf"/>
</dbReference>
<accession>A0ABM8BC91</accession>
<evidence type="ECO:0000256" key="3">
    <source>
        <dbReference type="SAM" id="MobiDB-lite"/>
    </source>
</evidence>